<gene>
    <name evidence="1" type="ORF">CRV08_07955</name>
</gene>
<dbReference type="AlphaFoldDB" id="A0A4Q0YCP7"/>
<evidence type="ECO:0000313" key="1">
    <source>
        <dbReference type="EMBL" id="RXJ68180.1"/>
    </source>
</evidence>
<accession>A0A4Q0YCP7</accession>
<dbReference type="RefSeq" id="WP_128980875.1">
    <property type="nucleotide sequence ID" value="NZ_PDKJ01000006.1"/>
</dbReference>
<evidence type="ECO:0008006" key="3">
    <source>
        <dbReference type="Google" id="ProtNLM"/>
    </source>
</evidence>
<protein>
    <recommendedName>
        <fullName evidence="3">Hydrogenase</fullName>
    </recommendedName>
</protein>
<proteinExistence type="predicted"/>
<sequence length="541" mass="62977">MVLRYKLEYSSNDYGYAKILDNILKKKETTYKIKKDDEYITLFVEDEEKSLLKISDELSKELPLSIFLKDFALEVVPQIPPENYHNTLDSCQKSYCSNCLAEIEKKELTSYYNPFISCQICGTTSNAKSLDIHENNHLQNFKTFKESFEYLAKKIDENKVVKIKNSQMQFTLKKFKEIEKEQQSLLCTNIDSLSTLVVGSKQKNIALLSLEKPTIKFNINTIYKNNHNIDFETVNITYPWDLVLYLLSKELHILGVNFLVIEEDTKADIEVDYENSITPPKISFCEDRIFLLENSCYEKRLEEVYNKFEEPSKSHFLVLLDENRLYEKSILNIFISSKYNDAVTFYNPEIGGFVDVLDYNLPKNISSIFHDISKMENGKTLLENYQNKFPELYEQALNSDISNLKTKSISNLWKIAEIVLGIDNIYKKASHSLLQKGPRIDYKLKQSNKNFNKEFDFISFIKSGMSFKLAGVDEKTLSLGYVENFFYMLSDLVDSVNEEQKLDGISFCGDMIADDFINKLINKTFTKSLKLYYNKDFPIQL</sequence>
<name>A0A4Q0YCP7_9BACT</name>
<dbReference type="Gene3D" id="3.30.420.40">
    <property type="match status" value="1"/>
</dbReference>
<dbReference type="Proteomes" id="UP000290172">
    <property type="component" value="Unassembled WGS sequence"/>
</dbReference>
<dbReference type="EMBL" id="PDKJ01000006">
    <property type="protein sequence ID" value="RXJ68180.1"/>
    <property type="molecule type" value="Genomic_DNA"/>
</dbReference>
<comment type="caution">
    <text evidence="1">The sequence shown here is derived from an EMBL/GenBank/DDBJ whole genome shotgun (WGS) entry which is preliminary data.</text>
</comment>
<evidence type="ECO:0000313" key="2">
    <source>
        <dbReference type="Proteomes" id="UP000290172"/>
    </source>
</evidence>
<reference evidence="1 2" key="1">
    <citation type="submission" date="2017-10" db="EMBL/GenBank/DDBJ databases">
        <title>Genomics of the genus Arcobacter.</title>
        <authorList>
            <person name="Perez-Cataluna A."/>
            <person name="Figueras M.J."/>
        </authorList>
    </citation>
    <scope>NUCLEOTIDE SEQUENCE [LARGE SCALE GENOMIC DNA]</scope>
    <source>
        <strain evidence="1 2">CECT 8993</strain>
    </source>
</reference>
<organism evidence="1 2">
    <name type="scientific">Halarcobacter ebronensis</name>
    <dbReference type="NCBI Taxonomy" id="1462615"/>
    <lineage>
        <taxon>Bacteria</taxon>
        <taxon>Pseudomonadati</taxon>
        <taxon>Campylobacterota</taxon>
        <taxon>Epsilonproteobacteria</taxon>
        <taxon>Campylobacterales</taxon>
        <taxon>Arcobacteraceae</taxon>
        <taxon>Halarcobacter</taxon>
    </lineage>
</organism>